<protein>
    <submittedName>
        <fullName evidence="5">Peptidoglycan synthase FtsI</fullName>
        <ecNumber evidence="5">2.4.1.129</ecNumber>
    </submittedName>
</protein>
<feature type="domain" description="Penicillin-binding protein dimerisation" evidence="4">
    <location>
        <begin position="10"/>
        <end position="62"/>
    </location>
</feature>
<keyword evidence="2" id="KW-0645">Protease</keyword>
<reference evidence="5 6" key="1">
    <citation type="submission" date="2018-06" db="EMBL/GenBank/DDBJ databases">
        <authorList>
            <consortium name="Pathogen Informatics"/>
            <person name="Doyle S."/>
        </authorList>
    </citation>
    <scope>NUCLEOTIDE SEQUENCE [LARGE SCALE GENOMIC DNA]</scope>
    <source>
        <strain evidence="5 6">NCTC12157</strain>
    </source>
</reference>
<dbReference type="InterPro" id="IPR050515">
    <property type="entry name" value="Beta-lactam/transpept"/>
</dbReference>
<dbReference type="AlphaFoldDB" id="A0A377NH86"/>
<organism evidence="5 6">
    <name type="scientific">Ewingella americana</name>
    <dbReference type="NCBI Taxonomy" id="41202"/>
    <lineage>
        <taxon>Bacteria</taxon>
        <taxon>Pseudomonadati</taxon>
        <taxon>Pseudomonadota</taxon>
        <taxon>Gammaproteobacteria</taxon>
        <taxon>Enterobacterales</taxon>
        <taxon>Yersiniaceae</taxon>
        <taxon>Ewingella</taxon>
    </lineage>
</organism>
<dbReference type="PANTHER" id="PTHR30627:SF1">
    <property type="entry name" value="PEPTIDOGLYCAN D,D-TRANSPEPTIDASE FTSI"/>
    <property type="match status" value="1"/>
</dbReference>
<dbReference type="InterPro" id="IPR036138">
    <property type="entry name" value="PBP_dimer_sf"/>
</dbReference>
<keyword evidence="5" id="KW-0808">Transferase</keyword>
<dbReference type="SUPFAM" id="SSF56519">
    <property type="entry name" value="Penicillin binding protein dimerisation domain"/>
    <property type="match status" value="1"/>
</dbReference>
<evidence type="ECO:0000256" key="1">
    <source>
        <dbReference type="ARBA" id="ARBA00004370"/>
    </source>
</evidence>
<keyword evidence="3" id="KW-0472">Membrane</keyword>
<dbReference type="Pfam" id="PF03717">
    <property type="entry name" value="PBP_dimer"/>
    <property type="match status" value="1"/>
</dbReference>
<dbReference type="GO" id="GO:0008658">
    <property type="term" value="F:penicillin binding"/>
    <property type="evidence" value="ECO:0007669"/>
    <property type="project" value="InterPro"/>
</dbReference>
<keyword evidence="2" id="KW-0121">Carboxypeptidase</keyword>
<dbReference type="GO" id="GO:0005886">
    <property type="term" value="C:plasma membrane"/>
    <property type="evidence" value="ECO:0007669"/>
    <property type="project" value="TreeGrafter"/>
</dbReference>
<dbReference type="InterPro" id="IPR005311">
    <property type="entry name" value="PBP_dimer"/>
</dbReference>
<evidence type="ECO:0000256" key="2">
    <source>
        <dbReference type="ARBA" id="ARBA00022645"/>
    </source>
</evidence>
<accession>A0A377NH86</accession>
<keyword evidence="5" id="KW-0328">Glycosyltransferase</keyword>
<name>A0A377NH86_9GAMM</name>
<dbReference type="GO" id="GO:0004180">
    <property type="term" value="F:carboxypeptidase activity"/>
    <property type="evidence" value="ECO:0007669"/>
    <property type="project" value="UniProtKB-KW"/>
</dbReference>
<proteinExistence type="predicted"/>
<dbReference type="GO" id="GO:0071555">
    <property type="term" value="P:cell wall organization"/>
    <property type="evidence" value="ECO:0007669"/>
    <property type="project" value="TreeGrafter"/>
</dbReference>
<evidence type="ECO:0000259" key="4">
    <source>
        <dbReference type="Pfam" id="PF03717"/>
    </source>
</evidence>
<gene>
    <name evidence="5" type="primary">ftsI_3</name>
    <name evidence="5" type="ORF">NCTC12157_04085</name>
</gene>
<dbReference type="Proteomes" id="UP000254304">
    <property type="component" value="Unassembled WGS sequence"/>
</dbReference>
<evidence type="ECO:0000256" key="3">
    <source>
        <dbReference type="ARBA" id="ARBA00023136"/>
    </source>
</evidence>
<evidence type="ECO:0000313" key="6">
    <source>
        <dbReference type="Proteomes" id="UP000254304"/>
    </source>
</evidence>
<dbReference type="GO" id="GO:0016757">
    <property type="term" value="F:glycosyltransferase activity"/>
    <property type="evidence" value="ECO:0007669"/>
    <property type="project" value="UniProtKB-KW"/>
</dbReference>
<keyword evidence="2" id="KW-0378">Hydrolase</keyword>
<dbReference type="EMBL" id="UGGO01000001">
    <property type="protein sequence ID" value="STQ46313.1"/>
    <property type="molecule type" value="Genomic_DNA"/>
</dbReference>
<dbReference type="EC" id="2.4.1.129" evidence="5"/>
<dbReference type="PANTHER" id="PTHR30627">
    <property type="entry name" value="PEPTIDOGLYCAN D,D-TRANSPEPTIDASE"/>
    <property type="match status" value="1"/>
</dbReference>
<sequence>MNPSIGEYIHKLKLPGISLRQESRRYYPAGQVTAHVIGVTNIDSQGIEGVEKSFDRWLTGKPASGLSVKTVLAA</sequence>
<comment type="subcellular location">
    <subcellularLocation>
        <location evidence="1">Membrane</location>
    </subcellularLocation>
</comment>
<evidence type="ECO:0000313" key="5">
    <source>
        <dbReference type="EMBL" id="STQ46313.1"/>
    </source>
</evidence>
<dbReference type="Gene3D" id="3.90.1310.10">
    <property type="entry name" value="Penicillin-binding protein 2a (Domain 2)"/>
    <property type="match status" value="1"/>
</dbReference>